<dbReference type="SUPFAM" id="SSF52540">
    <property type="entry name" value="P-loop containing nucleoside triphosphate hydrolases"/>
    <property type="match status" value="1"/>
</dbReference>
<accession>A0A5C6M269</accession>
<keyword evidence="1" id="KW-0813">Transport</keyword>
<protein>
    <recommendedName>
        <fullName evidence="6">ATPase AAA-type core domain-containing protein</fullName>
    </recommendedName>
</protein>
<dbReference type="InterPro" id="IPR027417">
    <property type="entry name" value="P-loop_NTPase"/>
</dbReference>
<comment type="caution">
    <text evidence="4">The sequence shown here is derived from an EMBL/GenBank/DDBJ whole genome shotgun (WGS) entry which is preliminary data.</text>
</comment>
<evidence type="ECO:0000256" key="3">
    <source>
        <dbReference type="ARBA" id="ARBA00022840"/>
    </source>
</evidence>
<dbReference type="InterPro" id="IPR050763">
    <property type="entry name" value="ABC_transporter_ATP-binding"/>
</dbReference>
<name>A0A5C6M269_9PLAN</name>
<dbReference type="PANTHER" id="PTHR42711:SF4">
    <property type="entry name" value="ABC TRANSPORTER RELATED"/>
    <property type="match status" value="1"/>
</dbReference>
<keyword evidence="5" id="KW-1185">Reference proteome</keyword>
<proteinExistence type="predicted"/>
<dbReference type="PANTHER" id="PTHR42711">
    <property type="entry name" value="ABC TRANSPORTER ATP-BINDING PROTEIN"/>
    <property type="match status" value="1"/>
</dbReference>
<keyword evidence="2" id="KW-0547">Nucleotide-binding</keyword>
<dbReference type="EMBL" id="SRHE01000743">
    <property type="protein sequence ID" value="TWW08289.1"/>
    <property type="molecule type" value="Genomic_DNA"/>
</dbReference>
<keyword evidence="3" id="KW-0067">ATP-binding</keyword>
<evidence type="ECO:0000313" key="5">
    <source>
        <dbReference type="Proteomes" id="UP000321083"/>
    </source>
</evidence>
<reference evidence="4 5" key="2">
    <citation type="submission" date="2019-08" db="EMBL/GenBank/DDBJ databases">
        <authorList>
            <person name="Henke P."/>
        </authorList>
    </citation>
    <scope>NUCLEOTIDE SEQUENCE [LARGE SCALE GENOMIC DNA]</scope>
    <source>
        <strain evidence="4">Phe10_nw2017</strain>
    </source>
</reference>
<sequence>MRKLSLGERMKMELIAALLHSPKVVFLDEPTIGLDITAQKAVRKFLLDYRREHRPAMILTSHYMEDIERLCERIVILREGAAVYDGPLQAVVERLATRKTVVARLKSPSPTLANVAAGADLHEIFSGLPSGVAAVTELDDSMIKVKVQRANV</sequence>
<evidence type="ECO:0008006" key="6">
    <source>
        <dbReference type="Google" id="ProtNLM"/>
    </source>
</evidence>
<evidence type="ECO:0000256" key="2">
    <source>
        <dbReference type="ARBA" id="ARBA00022741"/>
    </source>
</evidence>
<dbReference type="AlphaFoldDB" id="A0A5C6M269"/>
<gene>
    <name evidence="4" type="ORF">E3A20_25850</name>
</gene>
<dbReference type="Proteomes" id="UP000321083">
    <property type="component" value="Unassembled WGS sequence"/>
</dbReference>
<reference evidence="4 5" key="1">
    <citation type="submission" date="2019-08" db="EMBL/GenBank/DDBJ databases">
        <title>100 year-old enigma solved: identification of Planctomyces bekefii, the type genus and species of the phylum Planctomycetes.</title>
        <authorList>
            <person name="Svetlana D.N."/>
            <person name="Overmann J."/>
        </authorList>
    </citation>
    <scope>NUCLEOTIDE SEQUENCE [LARGE SCALE GENOMIC DNA]</scope>
    <source>
        <strain evidence="4">Phe10_nw2017</strain>
    </source>
</reference>
<organism evidence="4 5">
    <name type="scientific">Planctomyces bekefii</name>
    <dbReference type="NCBI Taxonomy" id="1653850"/>
    <lineage>
        <taxon>Bacteria</taxon>
        <taxon>Pseudomonadati</taxon>
        <taxon>Planctomycetota</taxon>
        <taxon>Planctomycetia</taxon>
        <taxon>Planctomycetales</taxon>
        <taxon>Planctomycetaceae</taxon>
        <taxon>Planctomyces</taxon>
    </lineage>
</organism>
<evidence type="ECO:0000313" key="4">
    <source>
        <dbReference type="EMBL" id="TWW08289.1"/>
    </source>
</evidence>
<feature type="non-terminal residue" evidence="4">
    <location>
        <position position="152"/>
    </location>
</feature>
<evidence type="ECO:0000256" key="1">
    <source>
        <dbReference type="ARBA" id="ARBA00022448"/>
    </source>
</evidence>
<dbReference type="Gene3D" id="3.40.50.300">
    <property type="entry name" value="P-loop containing nucleotide triphosphate hydrolases"/>
    <property type="match status" value="1"/>
</dbReference>
<dbReference type="GO" id="GO:0005524">
    <property type="term" value="F:ATP binding"/>
    <property type="evidence" value="ECO:0007669"/>
    <property type="project" value="UniProtKB-KW"/>
</dbReference>